<reference evidence="1" key="1">
    <citation type="submission" date="2022-04" db="EMBL/GenBank/DDBJ databases">
        <title>Genome of the entomopathogenic fungus Entomophthora muscae.</title>
        <authorList>
            <person name="Elya C."/>
            <person name="Lovett B.R."/>
            <person name="Lee E."/>
            <person name="Macias A.M."/>
            <person name="Hajek A.E."/>
            <person name="De Bivort B.L."/>
            <person name="Kasson M.T."/>
            <person name="De Fine Licht H.H."/>
            <person name="Stajich J.E."/>
        </authorList>
    </citation>
    <scope>NUCLEOTIDE SEQUENCE</scope>
    <source>
        <strain evidence="1">Berkeley</strain>
    </source>
</reference>
<evidence type="ECO:0000313" key="1">
    <source>
        <dbReference type="EMBL" id="KAJ9059740.1"/>
    </source>
</evidence>
<comment type="caution">
    <text evidence="1">The sequence shown here is derived from an EMBL/GenBank/DDBJ whole genome shotgun (WGS) entry which is preliminary data.</text>
</comment>
<name>A0ACC2SBQ1_9FUNG</name>
<dbReference type="EMBL" id="QTSX02005444">
    <property type="protein sequence ID" value="KAJ9059740.1"/>
    <property type="molecule type" value="Genomic_DNA"/>
</dbReference>
<proteinExistence type="predicted"/>
<gene>
    <name evidence="1" type="ORF">DSO57_1038326</name>
</gene>
<accession>A0ACC2SBQ1</accession>
<keyword evidence="2" id="KW-1185">Reference proteome</keyword>
<organism evidence="1 2">
    <name type="scientific">Entomophthora muscae</name>
    <dbReference type="NCBI Taxonomy" id="34485"/>
    <lineage>
        <taxon>Eukaryota</taxon>
        <taxon>Fungi</taxon>
        <taxon>Fungi incertae sedis</taxon>
        <taxon>Zoopagomycota</taxon>
        <taxon>Entomophthoromycotina</taxon>
        <taxon>Entomophthoromycetes</taxon>
        <taxon>Entomophthorales</taxon>
        <taxon>Entomophthoraceae</taxon>
        <taxon>Entomophthora</taxon>
    </lineage>
</organism>
<sequence length="102" mass="11143">MLLGLLLVGLAASQEGASVQRQTKTSNKAGGKNHKMNFVLECKAGAMCREVKHALKKHKVFMNNAITLKRSINVHVRVASFCVLFKKCGDSREIGNLCICKA</sequence>
<protein>
    <submittedName>
        <fullName evidence="1">Uncharacterized protein</fullName>
    </submittedName>
</protein>
<dbReference type="Proteomes" id="UP001165960">
    <property type="component" value="Unassembled WGS sequence"/>
</dbReference>
<evidence type="ECO:0000313" key="2">
    <source>
        <dbReference type="Proteomes" id="UP001165960"/>
    </source>
</evidence>